<dbReference type="EMBL" id="BSER01000013">
    <property type="protein sequence ID" value="GLJ96672.1"/>
    <property type="molecule type" value="Genomic_DNA"/>
</dbReference>
<organism evidence="2 3">
    <name type="scientific">Microbacterium dextranolyticum</name>
    <dbReference type="NCBI Taxonomy" id="36806"/>
    <lineage>
        <taxon>Bacteria</taxon>
        <taxon>Bacillati</taxon>
        <taxon>Actinomycetota</taxon>
        <taxon>Actinomycetes</taxon>
        <taxon>Micrococcales</taxon>
        <taxon>Microbacteriaceae</taxon>
        <taxon>Microbacterium</taxon>
    </lineage>
</organism>
<proteinExistence type="predicted"/>
<dbReference type="AlphaFoldDB" id="A0A9W6HPL3"/>
<sequence>MQNEERIECMASGLTKDTTAVAGSTLVTPAVESTVTRIVSPLAGEIDSTRAGRSRSGRGSSF</sequence>
<accession>A0A9W6HPL3</accession>
<dbReference type="Proteomes" id="UP001142291">
    <property type="component" value="Unassembled WGS sequence"/>
</dbReference>
<evidence type="ECO:0000256" key="1">
    <source>
        <dbReference type="SAM" id="MobiDB-lite"/>
    </source>
</evidence>
<reference evidence="2" key="2">
    <citation type="submission" date="2023-01" db="EMBL/GenBank/DDBJ databases">
        <authorList>
            <person name="Sun Q."/>
            <person name="Evtushenko L."/>
        </authorList>
    </citation>
    <scope>NUCLEOTIDE SEQUENCE</scope>
    <source>
        <strain evidence="2">VKM Ac-1940</strain>
    </source>
</reference>
<evidence type="ECO:0000313" key="2">
    <source>
        <dbReference type="EMBL" id="GLJ96672.1"/>
    </source>
</evidence>
<gene>
    <name evidence="2" type="ORF">GCM10017591_27350</name>
</gene>
<protein>
    <submittedName>
        <fullName evidence="2">Uncharacterized protein</fullName>
    </submittedName>
</protein>
<name>A0A9W6HPL3_9MICO</name>
<comment type="caution">
    <text evidence="2">The sequence shown here is derived from an EMBL/GenBank/DDBJ whole genome shotgun (WGS) entry which is preliminary data.</text>
</comment>
<keyword evidence="3" id="KW-1185">Reference proteome</keyword>
<evidence type="ECO:0000313" key="3">
    <source>
        <dbReference type="Proteomes" id="UP001142291"/>
    </source>
</evidence>
<feature type="region of interest" description="Disordered" evidence="1">
    <location>
        <begin position="43"/>
        <end position="62"/>
    </location>
</feature>
<reference evidence="2" key="1">
    <citation type="journal article" date="2014" name="Int. J. Syst. Evol. Microbiol.">
        <title>Complete genome sequence of Corynebacterium casei LMG S-19264T (=DSM 44701T), isolated from a smear-ripened cheese.</title>
        <authorList>
            <consortium name="US DOE Joint Genome Institute (JGI-PGF)"/>
            <person name="Walter F."/>
            <person name="Albersmeier A."/>
            <person name="Kalinowski J."/>
            <person name="Ruckert C."/>
        </authorList>
    </citation>
    <scope>NUCLEOTIDE SEQUENCE</scope>
    <source>
        <strain evidence="2">VKM Ac-1940</strain>
    </source>
</reference>